<comment type="caution">
    <text evidence="6">The sequence shown here is derived from an EMBL/GenBank/DDBJ whole genome shotgun (WGS) entry which is preliminary data.</text>
</comment>
<evidence type="ECO:0000313" key="6">
    <source>
        <dbReference type="EMBL" id="MCL7035829.1"/>
    </source>
</evidence>
<dbReference type="InterPro" id="IPR001841">
    <property type="entry name" value="Znf_RING"/>
</dbReference>
<dbReference type="AlphaFoldDB" id="A0AA41SA59"/>
<evidence type="ECO:0000313" key="7">
    <source>
        <dbReference type="Proteomes" id="UP001177140"/>
    </source>
</evidence>
<evidence type="ECO:0000256" key="1">
    <source>
        <dbReference type="ARBA" id="ARBA00022723"/>
    </source>
</evidence>
<keyword evidence="7" id="KW-1185">Reference proteome</keyword>
<dbReference type="PANTHER" id="PTHR45931:SF16">
    <property type="entry name" value="RING_U-BOX SUPERFAMILY PROTEIN"/>
    <property type="match status" value="1"/>
</dbReference>
<evidence type="ECO:0000256" key="3">
    <source>
        <dbReference type="ARBA" id="ARBA00022833"/>
    </source>
</evidence>
<evidence type="ECO:0000256" key="2">
    <source>
        <dbReference type="ARBA" id="ARBA00022771"/>
    </source>
</evidence>
<organism evidence="6 7">
    <name type="scientific">Papaver nudicaule</name>
    <name type="common">Iceland poppy</name>
    <dbReference type="NCBI Taxonomy" id="74823"/>
    <lineage>
        <taxon>Eukaryota</taxon>
        <taxon>Viridiplantae</taxon>
        <taxon>Streptophyta</taxon>
        <taxon>Embryophyta</taxon>
        <taxon>Tracheophyta</taxon>
        <taxon>Spermatophyta</taxon>
        <taxon>Magnoliopsida</taxon>
        <taxon>Ranunculales</taxon>
        <taxon>Papaveraceae</taxon>
        <taxon>Papaveroideae</taxon>
        <taxon>Papaver</taxon>
    </lineage>
</organism>
<dbReference type="SUPFAM" id="SSF57850">
    <property type="entry name" value="RING/U-box"/>
    <property type="match status" value="1"/>
</dbReference>
<keyword evidence="3" id="KW-0862">Zinc</keyword>
<dbReference type="Gene3D" id="3.30.40.10">
    <property type="entry name" value="Zinc/RING finger domain, C3HC4 (zinc finger)"/>
    <property type="match status" value="1"/>
</dbReference>
<accession>A0AA41SA59</accession>
<dbReference type="SMART" id="SM00184">
    <property type="entry name" value="RING"/>
    <property type="match status" value="1"/>
</dbReference>
<evidence type="ECO:0000256" key="4">
    <source>
        <dbReference type="PROSITE-ProRule" id="PRU00175"/>
    </source>
</evidence>
<name>A0AA41SA59_PAPNU</name>
<dbReference type="Pfam" id="PF13639">
    <property type="entry name" value="zf-RING_2"/>
    <property type="match status" value="1"/>
</dbReference>
<dbReference type="SMART" id="SM00744">
    <property type="entry name" value="RINGv"/>
    <property type="match status" value="1"/>
</dbReference>
<dbReference type="InterPro" id="IPR011016">
    <property type="entry name" value="Znf_RING-CH"/>
</dbReference>
<gene>
    <name evidence="6" type="ORF">MKW94_005546</name>
</gene>
<dbReference type="InterPro" id="IPR013083">
    <property type="entry name" value="Znf_RING/FYVE/PHD"/>
</dbReference>
<evidence type="ECO:0000259" key="5">
    <source>
        <dbReference type="PROSITE" id="PS50089"/>
    </source>
</evidence>
<dbReference type="GO" id="GO:0005634">
    <property type="term" value="C:nucleus"/>
    <property type="evidence" value="ECO:0007669"/>
    <property type="project" value="TreeGrafter"/>
</dbReference>
<dbReference type="GO" id="GO:0008270">
    <property type="term" value="F:zinc ion binding"/>
    <property type="evidence" value="ECO:0007669"/>
    <property type="project" value="UniProtKB-KW"/>
</dbReference>
<keyword evidence="1" id="KW-0479">Metal-binding</keyword>
<dbReference type="InterPro" id="IPR051834">
    <property type="entry name" value="RING_finger_E3_ligase"/>
</dbReference>
<protein>
    <recommendedName>
        <fullName evidence="5">RING-type domain-containing protein</fullName>
    </recommendedName>
</protein>
<dbReference type="PROSITE" id="PS50089">
    <property type="entry name" value="ZF_RING_2"/>
    <property type="match status" value="1"/>
</dbReference>
<reference evidence="6" key="1">
    <citation type="submission" date="2022-03" db="EMBL/GenBank/DDBJ databases">
        <title>A functionally conserved STORR gene fusion in Papaver species that diverged 16.8 million years ago.</title>
        <authorList>
            <person name="Catania T."/>
        </authorList>
    </citation>
    <scope>NUCLEOTIDE SEQUENCE</scope>
    <source>
        <strain evidence="6">S-191538</strain>
    </source>
</reference>
<dbReference type="GO" id="GO:0061630">
    <property type="term" value="F:ubiquitin protein ligase activity"/>
    <property type="evidence" value="ECO:0007669"/>
    <property type="project" value="TreeGrafter"/>
</dbReference>
<dbReference type="PANTHER" id="PTHR45931">
    <property type="entry name" value="SI:CH211-59O9.10"/>
    <property type="match status" value="1"/>
</dbReference>
<keyword evidence="2 4" id="KW-0863">Zinc-finger</keyword>
<proteinExistence type="predicted"/>
<dbReference type="Proteomes" id="UP001177140">
    <property type="component" value="Unassembled WGS sequence"/>
</dbReference>
<sequence length="108" mass="12014">MSESESEDEIDLAVEQSIEDLKVRASKSAIDGLKRRKYFYEGGGDSLAKSKTSTAADCVVCMDVFEDGTGVTYIPCSHFFHEGCLVRWLQESNSCPLCRFQISSTRTD</sequence>
<dbReference type="GO" id="GO:0006511">
    <property type="term" value="P:ubiquitin-dependent protein catabolic process"/>
    <property type="evidence" value="ECO:0007669"/>
    <property type="project" value="TreeGrafter"/>
</dbReference>
<feature type="domain" description="RING-type" evidence="5">
    <location>
        <begin position="58"/>
        <end position="99"/>
    </location>
</feature>
<dbReference type="EMBL" id="JAJJMA010161249">
    <property type="protein sequence ID" value="MCL7035829.1"/>
    <property type="molecule type" value="Genomic_DNA"/>
</dbReference>